<dbReference type="PANTHER" id="PTHR30292">
    <property type="entry name" value="UNCHARACTERIZED PROTEIN YBGL-RELATED"/>
    <property type="match status" value="1"/>
</dbReference>
<dbReference type="EMBL" id="BLZA01000010">
    <property type="protein sequence ID" value="GHJ84928.1"/>
    <property type="molecule type" value="Genomic_DNA"/>
</dbReference>
<evidence type="ECO:0008006" key="3">
    <source>
        <dbReference type="Google" id="ProtNLM"/>
    </source>
</evidence>
<evidence type="ECO:0000313" key="2">
    <source>
        <dbReference type="Proteomes" id="UP000620104"/>
    </source>
</evidence>
<dbReference type="PANTHER" id="PTHR30292:SF0">
    <property type="entry name" value="5-OXOPROLINASE SUBUNIT A"/>
    <property type="match status" value="1"/>
</dbReference>
<dbReference type="Pfam" id="PF03746">
    <property type="entry name" value="LamB_YcsF"/>
    <property type="match status" value="1"/>
</dbReference>
<accession>A0A8H3TPS1</accession>
<gene>
    <name evidence="1" type="ORF">NliqN6_1330</name>
</gene>
<dbReference type="InterPro" id="IPR011330">
    <property type="entry name" value="Glyco_hydro/deAcase_b/a-brl"/>
</dbReference>
<evidence type="ECO:0000313" key="1">
    <source>
        <dbReference type="EMBL" id="GHJ84928.1"/>
    </source>
</evidence>
<dbReference type="InterPro" id="IPR005501">
    <property type="entry name" value="LamB/YcsF/PxpA-like"/>
</dbReference>
<keyword evidence="2" id="KW-1185">Reference proteome</keyword>
<dbReference type="AlphaFoldDB" id="A0A8H3TPS1"/>
<sequence>MTVPQHPSLRKVEINVDCGEGFGQWEGGPDEDLMPMIDVANVACGGHAGSPSIMMKTVALAKKFGVKVGAHPGFPDKAGFGRRVIQMTSDEAYAEVLYQVGALKAFLDSAGVPLNHVKPHGMLYILMQRDEMLCDAAMRAIQQFNVPVYGLPGTLHESIAAKYDIPFIPEAFVDVNYSNDGALLGVPGSRKMVPDEIYKVTQQLGREGVLPSVEYKPIDIGVKGKPFTLCLHSDFKTCRENVAAARRAVDEVNQDLY</sequence>
<reference evidence="1" key="1">
    <citation type="submission" date="2020-07" db="EMBL/GenBank/DDBJ databases">
        <title>Draft Genome Sequence of a Deep-Sea Yeast, Naganishia (Cryptococcus) liquefaciens strain N6.</title>
        <authorList>
            <person name="Han Y.W."/>
            <person name="Kajitani R."/>
            <person name="Morimoto H."/>
            <person name="Parhat M."/>
            <person name="Tsubouchi H."/>
            <person name="Bakenova O."/>
            <person name="Ogata M."/>
            <person name="Argunhan B."/>
            <person name="Aoki R."/>
            <person name="Kajiwara S."/>
            <person name="Itoh T."/>
            <person name="Iwasaki H."/>
        </authorList>
    </citation>
    <scope>NUCLEOTIDE SEQUENCE</scope>
    <source>
        <strain evidence="1">N6</strain>
    </source>
</reference>
<protein>
    <recommendedName>
        <fullName evidence="3">Lactam utilization protein lamB</fullName>
    </recommendedName>
</protein>
<dbReference type="CDD" id="cd11665">
    <property type="entry name" value="LamB_like"/>
    <property type="match status" value="1"/>
</dbReference>
<dbReference type="GO" id="GO:0005975">
    <property type="term" value="P:carbohydrate metabolic process"/>
    <property type="evidence" value="ECO:0007669"/>
    <property type="project" value="InterPro"/>
</dbReference>
<dbReference type="OrthoDB" id="5295431at2759"/>
<comment type="caution">
    <text evidence="1">The sequence shown here is derived from an EMBL/GenBank/DDBJ whole genome shotgun (WGS) entry which is preliminary data.</text>
</comment>
<dbReference type="SUPFAM" id="SSF88713">
    <property type="entry name" value="Glycoside hydrolase/deacetylase"/>
    <property type="match status" value="1"/>
</dbReference>
<name>A0A8H3TPS1_9TREE</name>
<dbReference type="Proteomes" id="UP000620104">
    <property type="component" value="Unassembled WGS sequence"/>
</dbReference>
<proteinExistence type="predicted"/>
<dbReference type="Gene3D" id="3.20.20.370">
    <property type="entry name" value="Glycoside hydrolase/deacetylase"/>
    <property type="match status" value="1"/>
</dbReference>
<organism evidence="1 2">
    <name type="scientific">Naganishia liquefaciens</name>
    <dbReference type="NCBI Taxonomy" id="104408"/>
    <lineage>
        <taxon>Eukaryota</taxon>
        <taxon>Fungi</taxon>
        <taxon>Dikarya</taxon>
        <taxon>Basidiomycota</taxon>
        <taxon>Agaricomycotina</taxon>
        <taxon>Tremellomycetes</taxon>
        <taxon>Filobasidiales</taxon>
        <taxon>Filobasidiaceae</taxon>
        <taxon>Naganishia</taxon>
    </lineage>
</organism>